<dbReference type="AlphaFoldDB" id="A0A6V8P9V7"/>
<protein>
    <submittedName>
        <fullName evidence="6">Rare lipoprotein A</fullName>
    </submittedName>
</protein>
<dbReference type="Gene3D" id="2.40.40.10">
    <property type="entry name" value="RlpA-like domain"/>
    <property type="match status" value="1"/>
</dbReference>
<dbReference type="InterPro" id="IPR036908">
    <property type="entry name" value="RlpA-like_sf"/>
</dbReference>
<dbReference type="CDD" id="cd22268">
    <property type="entry name" value="DPBB_RlpA-like"/>
    <property type="match status" value="1"/>
</dbReference>
<dbReference type="NCBIfam" id="TIGR00413">
    <property type="entry name" value="rlpA"/>
    <property type="match status" value="1"/>
</dbReference>
<feature type="non-terminal residue" evidence="6">
    <location>
        <position position="171"/>
    </location>
</feature>
<dbReference type="PROSITE" id="PS51724">
    <property type="entry name" value="SPOR"/>
    <property type="match status" value="1"/>
</dbReference>
<dbReference type="InterPro" id="IPR007730">
    <property type="entry name" value="SPOR-like_dom"/>
</dbReference>
<evidence type="ECO:0000313" key="6">
    <source>
        <dbReference type="EMBL" id="GFP29048.1"/>
    </source>
</evidence>
<comment type="caution">
    <text evidence="6">The sequence shown here is derived from an EMBL/GenBank/DDBJ whole genome shotgun (WGS) entry which is preliminary data.</text>
</comment>
<keyword evidence="7" id="KW-1185">Reference proteome</keyword>
<reference evidence="6 7" key="1">
    <citation type="journal article" date="2020" name="Front. Microbiol.">
        <title>Single-cell genomics of novel Actinobacteria with the Wood-Ljungdahl pathway discovered in a serpentinizing system.</title>
        <authorList>
            <person name="Merino N."/>
            <person name="Kawai M."/>
            <person name="Boyd E.S."/>
            <person name="Colman D.R."/>
            <person name="McGlynn S.E."/>
            <person name="Nealson K.H."/>
            <person name="Kurokawa K."/>
            <person name="Hongoh Y."/>
        </authorList>
    </citation>
    <scope>NUCLEOTIDE SEQUENCE [LARGE SCALE GENOMIC DNA]</scope>
    <source>
        <strain evidence="6 7">S33</strain>
    </source>
</reference>
<proteinExistence type="inferred from homology"/>
<evidence type="ECO:0000313" key="7">
    <source>
        <dbReference type="Proteomes" id="UP000591948"/>
    </source>
</evidence>
<feature type="domain" description="SPOR" evidence="5">
    <location>
        <begin position="134"/>
        <end position="171"/>
    </location>
</feature>
<keyword evidence="3" id="KW-0961">Cell wall biogenesis/degradation</keyword>
<evidence type="ECO:0000256" key="4">
    <source>
        <dbReference type="RuleBase" id="RU003495"/>
    </source>
</evidence>
<organism evidence="6 7">
    <name type="scientific">Candidatus Hakubella thermalkaliphila</name>
    <dbReference type="NCBI Taxonomy" id="2754717"/>
    <lineage>
        <taxon>Bacteria</taxon>
        <taxon>Bacillati</taxon>
        <taxon>Actinomycetota</taxon>
        <taxon>Actinomycetota incertae sedis</taxon>
        <taxon>Candidatus Hakubellales</taxon>
        <taxon>Candidatus Hakubellaceae</taxon>
        <taxon>Candidatus Hakubella</taxon>
    </lineage>
</organism>
<dbReference type="InterPro" id="IPR034718">
    <property type="entry name" value="RlpA"/>
</dbReference>
<gene>
    <name evidence="6" type="ORF">HKBW3S33_02464</name>
</gene>
<evidence type="ECO:0000259" key="5">
    <source>
        <dbReference type="PROSITE" id="PS51724"/>
    </source>
</evidence>
<dbReference type="GO" id="GO:0016829">
    <property type="term" value="F:lyase activity"/>
    <property type="evidence" value="ECO:0007669"/>
    <property type="project" value="UniProtKB-KW"/>
</dbReference>
<accession>A0A6V8P9V7</accession>
<evidence type="ECO:0000256" key="1">
    <source>
        <dbReference type="ARBA" id="ARBA00022729"/>
    </source>
</evidence>
<keyword evidence="2" id="KW-0456">Lyase</keyword>
<keyword evidence="1" id="KW-0732">Signal</keyword>
<dbReference type="InterPro" id="IPR012997">
    <property type="entry name" value="RplA"/>
</dbReference>
<dbReference type="HAMAP" id="MF_02071">
    <property type="entry name" value="RlpA"/>
    <property type="match status" value="1"/>
</dbReference>
<dbReference type="Pfam" id="PF05036">
    <property type="entry name" value="SPOR"/>
    <property type="match status" value="1"/>
</dbReference>
<dbReference type="Proteomes" id="UP000591948">
    <property type="component" value="Unassembled WGS sequence"/>
</dbReference>
<dbReference type="InterPro" id="IPR009009">
    <property type="entry name" value="RlpA-like_DPBB"/>
</dbReference>
<dbReference type="SUPFAM" id="SSF50685">
    <property type="entry name" value="Barwin-like endoglucanases"/>
    <property type="match status" value="1"/>
</dbReference>
<dbReference type="GO" id="GO:0071555">
    <property type="term" value="P:cell wall organization"/>
    <property type="evidence" value="ECO:0007669"/>
    <property type="project" value="UniProtKB-KW"/>
</dbReference>
<dbReference type="RefSeq" id="WP_176234186.1">
    <property type="nucleotide sequence ID" value="NZ_BLRY01000599.1"/>
</dbReference>
<dbReference type="PANTHER" id="PTHR34183">
    <property type="entry name" value="ENDOLYTIC PEPTIDOGLYCAN TRANSGLYCOSYLASE RLPA"/>
    <property type="match status" value="1"/>
</dbReference>
<name>A0A6V8P9V7_9ACTN</name>
<evidence type="ECO:0000256" key="3">
    <source>
        <dbReference type="ARBA" id="ARBA00023316"/>
    </source>
</evidence>
<sequence>LVSCILILLIFASCAAPRYRYYKDYPKYIVASWYGPGFHGKLTASGEPYNMYANTCAHKEYPFGTKLKVTNIANNKTTYCTVTDRGPFIPGRDLTLSYASAKEIELIGPGTGKVRIEHLGRDMRYIKYIKYSPLGGSGPFTIQVGSYKDLSNATRMKASLEFKYSKVYITE</sequence>
<comment type="similarity">
    <text evidence="4">Belongs to the RlpA family.</text>
</comment>
<dbReference type="PANTHER" id="PTHR34183:SF1">
    <property type="entry name" value="ENDOLYTIC PEPTIDOGLYCAN TRANSGLYCOSYLASE RLPA"/>
    <property type="match status" value="1"/>
</dbReference>
<dbReference type="EMBL" id="BLRY01000599">
    <property type="protein sequence ID" value="GFP29048.1"/>
    <property type="molecule type" value="Genomic_DNA"/>
</dbReference>
<dbReference type="Pfam" id="PF03330">
    <property type="entry name" value="DPBB_1"/>
    <property type="match status" value="1"/>
</dbReference>
<feature type="non-terminal residue" evidence="6">
    <location>
        <position position="1"/>
    </location>
</feature>
<keyword evidence="6" id="KW-0449">Lipoprotein</keyword>
<evidence type="ECO:0000256" key="2">
    <source>
        <dbReference type="ARBA" id="ARBA00023239"/>
    </source>
</evidence>
<dbReference type="GO" id="GO:0042834">
    <property type="term" value="F:peptidoglycan binding"/>
    <property type="evidence" value="ECO:0007669"/>
    <property type="project" value="InterPro"/>
</dbReference>